<evidence type="ECO:0000313" key="2">
    <source>
        <dbReference type="EMBL" id="MDT0441827.1"/>
    </source>
</evidence>
<dbReference type="Proteomes" id="UP001183615">
    <property type="component" value="Unassembled WGS sequence"/>
</dbReference>
<comment type="caution">
    <text evidence="2">The sequence shown here is derived from an EMBL/GenBank/DDBJ whole genome shotgun (WGS) entry which is preliminary data.</text>
</comment>
<sequence length="72" mass="8158">MTRLARRPEAAYIRSHAERAGHLLFLWWPLWIGLAAWGLRRPWFGAVCLCLCPAAPLPAVFVCIFLPGRWAG</sequence>
<keyword evidence="1" id="KW-0472">Membrane</keyword>
<evidence type="ECO:0000313" key="3">
    <source>
        <dbReference type="Proteomes" id="UP001183615"/>
    </source>
</evidence>
<keyword evidence="3" id="KW-1185">Reference proteome</keyword>
<keyword evidence="1" id="KW-0812">Transmembrane</keyword>
<organism evidence="2 3">
    <name type="scientific">Streptomyces johnsoniae</name>
    <dbReference type="NCBI Taxonomy" id="3075532"/>
    <lineage>
        <taxon>Bacteria</taxon>
        <taxon>Bacillati</taxon>
        <taxon>Actinomycetota</taxon>
        <taxon>Actinomycetes</taxon>
        <taxon>Kitasatosporales</taxon>
        <taxon>Streptomycetaceae</taxon>
        <taxon>Streptomyces</taxon>
    </lineage>
</organism>
<feature type="transmembrane region" description="Helical" evidence="1">
    <location>
        <begin position="20"/>
        <end position="37"/>
    </location>
</feature>
<dbReference type="EMBL" id="JAVREV010000002">
    <property type="protein sequence ID" value="MDT0441827.1"/>
    <property type="molecule type" value="Genomic_DNA"/>
</dbReference>
<reference evidence="3" key="1">
    <citation type="submission" date="2023-07" db="EMBL/GenBank/DDBJ databases">
        <title>30 novel species of actinomycetes from the DSMZ collection.</title>
        <authorList>
            <person name="Nouioui I."/>
        </authorList>
    </citation>
    <scope>NUCLEOTIDE SEQUENCE [LARGE SCALE GENOMIC DNA]</scope>
    <source>
        <strain evidence="3">DSM 41886</strain>
    </source>
</reference>
<keyword evidence="1" id="KW-1133">Transmembrane helix</keyword>
<name>A0ABU2RYJ3_9ACTN</name>
<protein>
    <submittedName>
        <fullName evidence="2">Uncharacterized protein</fullName>
    </submittedName>
</protein>
<proteinExistence type="predicted"/>
<feature type="transmembrane region" description="Helical" evidence="1">
    <location>
        <begin position="43"/>
        <end position="66"/>
    </location>
</feature>
<dbReference type="RefSeq" id="WP_311615951.1">
    <property type="nucleotide sequence ID" value="NZ_JAVREV010000002.1"/>
</dbReference>
<accession>A0ABU2RYJ3</accession>
<evidence type="ECO:0000256" key="1">
    <source>
        <dbReference type="SAM" id="Phobius"/>
    </source>
</evidence>
<gene>
    <name evidence="2" type="ORF">RM779_04335</name>
</gene>